<dbReference type="PANTHER" id="PTHR12280:SF20">
    <property type="entry name" value="4'-PHOSPHOPANTETHEINE PHOSPHATASE"/>
    <property type="match status" value="1"/>
</dbReference>
<gene>
    <name evidence="7 8" type="primary">coaW</name>
    <name evidence="8" type="ORF">Q4528_10865</name>
</gene>
<evidence type="ECO:0000313" key="8">
    <source>
        <dbReference type="EMBL" id="MDO6574639.1"/>
    </source>
</evidence>
<dbReference type="EMBL" id="JAUOQO010000010">
    <property type="protein sequence ID" value="MDO6574639.1"/>
    <property type="molecule type" value="Genomic_DNA"/>
</dbReference>
<keyword evidence="6 7" id="KW-0173">Coenzyme A biosynthesis</keyword>
<dbReference type="GO" id="GO:0005524">
    <property type="term" value="F:ATP binding"/>
    <property type="evidence" value="ECO:0007669"/>
    <property type="project" value="UniProtKB-UniRule"/>
</dbReference>
<dbReference type="Pfam" id="PF03630">
    <property type="entry name" value="Fumble"/>
    <property type="match status" value="1"/>
</dbReference>
<protein>
    <recommendedName>
        <fullName evidence="7">Type II pantothenate kinase</fullName>
        <ecNumber evidence="7">2.7.1.33</ecNumber>
    </recommendedName>
    <alternativeName>
        <fullName evidence="7">PanK-II</fullName>
    </alternativeName>
    <alternativeName>
        <fullName evidence="7">Pantothenic acid kinase</fullName>
    </alternativeName>
</protein>
<keyword evidence="4 7" id="KW-0418">Kinase</keyword>
<comment type="subunit">
    <text evidence="7">Homodimer.</text>
</comment>
<dbReference type="AlphaFoldDB" id="A0AAW7YQS6"/>
<evidence type="ECO:0000313" key="9">
    <source>
        <dbReference type="Proteomes" id="UP001170310"/>
    </source>
</evidence>
<dbReference type="PANTHER" id="PTHR12280">
    <property type="entry name" value="PANTOTHENATE KINASE"/>
    <property type="match status" value="1"/>
</dbReference>
<dbReference type="Gene3D" id="3.30.420.40">
    <property type="match status" value="1"/>
</dbReference>
<evidence type="ECO:0000256" key="5">
    <source>
        <dbReference type="ARBA" id="ARBA00022840"/>
    </source>
</evidence>
<sequence>MKIGIDAGGTLIKIVQESEHQREYHTELTVNIDKVIKWLNEIDFESLSLTGGQASIIAEHISKPTQIYVEFDAASKGLGILLNEQGHDINQYIFANVGTGTSLHYYDGEQQQRVGGIGTGGGMIQGLGYLLSQVTDYKQLTDLAQNGDRDSIDLKVKHIYKDCEPPIPGDLTAANFGNVLHHVNEDFSIENKLASVVGVVGEVITTMAITVAREHQTENVVYIGSSFNNNPLLRKVIEDYTVLRGFKPYYIEHGAFSGAIGALHLTLDH</sequence>
<keyword evidence="5 7" id="KW-0067">ATP-binding</keyword>
<organism evidence="8 9">
    <name type="scientific">Staphylococcus pasteuri_A</name>
    <dbReference type="NCBI Taxonomy" id="3062664"/>
    <lineage>
        <taxon>Bacteria</taxon>
        <taxon>Bacillati</taxon>
        <taxon>Bacillota</taxon>
        <taxon>Bacilli</taxon>
        <taxon>Bacillales</taxon>
        <taxon>Staphylococcaceae</taxon>
        <taxon>Staphylococcus</taxon>
    </lineage>
</organism>
<dbReference type="GO" id="GO:0004594">
    <property type="term" value="F:pantothenate kinase activity"/>
    <property type="evidence" value="ECO:0007669"/>
    <property type="project" value="UniProtKB-UniRule"/>
</dbReference>
<evidence type="ECO:0000256" key="3">
    <source>
        <dbReference type="ARBA" id="ARBA00022741"/>
    </source>
</evidence>
<comment type="catalytic activity">
    <reaction evidence="7">
        <text>(R)-pantothenate + ATP = (R)-4'-phosphopantothenate + ADP + H(+)</text>
        <dbReference type="Rhea" id="RHEA:16373"/>
        <dbReference type="ChEBI" id="CHEBI:10986"/>
        <dbReference type="ChEBI" id="CHEBI:15378"/>
        <dbReference type="ChEBI" id="CHEBI:29032"/>
        <dbReference type="ChEBI" id="CHEBI:30616"/>
        <dbReference type="ChEBI" id="CHEBI:456216"/>
        <dbReference type="EC" id="2.7.1.33"/>
    </reaction>
</comment>
<dbReference type="NCBIfam" id="TIGR00555">
    <property type="entry name" value="panK_eukar"/>
    <property type="match status" value="1"/>
</dbReference>
<keyword evidence="9" id="KW-1185">Reference proteome</keyword>
<name>A0AAW7YQS6_9STAP</name>
<dbReference type="GO" id="GO:0005829">
    <property type="term" value="C:cytosol"/>
    <property type="evidence" value="ECO:0007669"/>
    <property type="project" value="TreeGrafter"/>
</dbReference>
<evidence type="ECO:0000256" key="6">
    <source>
        <dbReference type="ARBA" id="ARBA00022993"/>
    </source>
</evidence>
<comment type="pathway">
    <text evidence="7">Cofactor biosynthesis; coenzyme A biosynthesis; CoA from (R)-pantothenate: step 1/5.</text>
</comment>
<comment type="similarity">
    <text evidence="7">Belongs to the type II pantothenate kinase family.</text>
</comment>
<dbReference type="NCBIfam" id="NF009842">
    <property type="entry name" value="PRK13317.1"/>
    <property type="match status" value="1"/>
</dbReference>
<evidence type="ECO:0000256" key="1">
    <source>
        <dbReference type="ARBA" id="ARBA00022490"/>
    </source>
</evidence>
<dbReference type="InterPro" id="IPR004567">
    <property type="entry name" value="Type_II_PanK"/>
</dbReference>
<dbReference type="EC" id="2.7.1.33" evidence="7"/>
<comment type="caution">
    <text evidence="8">The sequence shown here is derived from an EMBL/GenBank/DDBJ whole genome shotgun (WGS) entry which is preliminary data.</text>
</comment>
<dbReference type="RefSeq" id="WP_017636792.1">
    <property type="nucleotide sequence ID" value="NZ_JAUOQO010000010.1"/>
</dbReference>
<keyword evidence="3 7" id="KW-0547">Nucleotide-binding</keyword>
<dbReference type="Proteomes" id="UP001170310">
    <property type="component" value="Unassembled WGS sequence"/>
</dbReference>
<dbReference type="PIRSF" id="PIRSF036940">
    <property type="entry name" value="PanK_bac_aCoA"/>
    <property type="match status" value="1"/>
</dbReference>
<dbReference type="SUPFAM" id="SSF53067">
    <property type="entry name" value="Actin-like ATPase domain"/>
    <property type="match status" value="1"/>
</dbReference>
<feature type="binding site" evidence="7">
    <location>
        <position position="225"/>
    </location>
    <ligand>
        <name>ATP</name>
        <dbReference type="ChEBI" id="CHEBI:30616"/>
    </ligand>
</feature>
<comment type="function">
    <text evidence="7">Catalyzes the phosphorylation of pantothenate (Pan), the first step in CoA biosynthesis.</text>
</comment>
<evidence type="ECO:0000256" key="2">
    <source>
        <dbReference type="ARBA" id="ARBA00022679"/>
    </source>
</evidence>
<dbReference type="InterPro" id="IPR043129">
    <property type="entry name" value="ATPase_NBD"/>
</dbReference>
<dbReference type="HAMAP" id="MF_01273">
    <property type="entry name" value="Pantothen_kinase_2"/>
    <property type="match status" value="1"/>
</dbReference>
<feature type="active site" description="Proton acceptor" evidence="7">
    <location>
        <position position="70"/>
    </location>
</feature>
<proteinExistence type="inferred from homology"/>
<keyword evidence="1 7" id="KW-0963">Cytoplasm</keyword>
<comment type="subcellular location">
    <subcellularLocation>
        <location evidence="7">Cytoplasm</location>
    </subcellularLocation>
</comment>
<feature type="binding site" evidence="7">
    <location>
        <position position="99"/>
    </location>
    <ligand>
        <name>ATP</name>
        <dbReference type="ChEBI" id="CHEBI:30616"/>
    </ligand>
</feature>
<dbReference type="GO" id="GO:0015937">
    <property type="term" value="P:coenzyme A biosynthetic process"/>
    <property type="evidence" value="ECO:0007669"/>
    <property type="project" value="UniProtKB-UniRule"/>
</dbReference>
<feature type="binding site" evidence="7">
    <location>
        <begin position="121"/>
        <end position="125"/>
    </location>
    <ligand>
        <name>ATP</name>
        <dbReference type="ChEBI" id="CHEBI:30616"/>
    </ligand>
</feature>
<dbReference type="GeneID" id="72469808"/>
<keyword evidence="2 7" id="KW-0808">Transferase</keyword>
<reference evidence="8" key="1">
    <citation type="submission" date="2023-07" db="EMBL/GenBank/DDBJ databases">
        <title>Genome content predicts the carbon catabolic preferences of heterotrophic bacteria.</title>
        <authorList>
            <person name="Gralka M."/>
        </authorList>
    </citation>
    <scope>NUCLEOTIDE SEQUENCE</scope>
    <source>
        <strain evidence="8">E2R20</strain>
    </source>
</reference>
<evidence type="ECO:0000256" key="4">
    <source>
        <dbReference type="ARBA" id="ARBA00022777"/>
    </source>
</evidence>
<feature type="binding site" evidence="7">
    <location>
        <begin position="6"/>
        <end position="13"/>
    </location>
    <ligand>
        <name>ATP</name>
        <dbReference type="ChEBI" id="CHEBI:30616"/>
    </ligand>
</feature>
<feature type="binding site" evidence="7">
    <location>
        <position position="137"/>
    </location>
    <ligand>
        <name>ATP</name>
        <dbReference type="ChEBI" id="CHEBI:30616"/>
    </ligand>
</feature>
<dbReference type="InterPro" id="IPR011602">
    <property type="entry name" value="Type_II_PanK_bac"/>
</dbReference>
<evidence type="ECO:0000256" key="7">
    <source>
        <dbReference type="HAMAP-Rule" id="MF_01273"/>
    </source>
</evidence>
<accession>A0AAW7YQS6</accession>